<sequence length="796" mass="87228">MDRNPTSTERPPPRYTAVKPVDASRHPLRHSRRPVYILIVYLLLLLLPWICICVVNRRTTSDPLGILTRHDFDAYRRWMMVAPFLSTVAAVIAVPSVSALLAHGAVVYSQRRSHQQSLSLRQLLALSDVRWTAVFTAGETSTYLLLATGLLLLAALQFPLQSLLMPMSSRVVYPCESSRRLTKWDHTCNGPQYHAQIVGNEPELASLREVDDVPRIVDAVRAKLADITSADIQDNLWRELDNHRSFLTGNDQKYDENFWVSAIPAGTTTGPLRQHSMRINSTADCQAVSSEEFPSSCSYSTSLEGFGVSVKTCMPENPSDHAVKRSSLPPRRRQDIEETLFISAQISPEASQTAVFLSDPVENVTIKCVAKTTRAFFELGNFHTDLVPSEIVNEWPTDDEMKAYFHDYDWLGNLITKDWDAVGASERYAGWTSTRGPLRTTAEALFGRGSFPEAVFEILSETFPSGRIPDTITDDDSMKAATRNVCGIDTPLGAWQLPYNFHNEEVDAWYPSIYKACSLKKLPHTVFRVAQGLRHRTVAQSTLGVGMYLSNAAVLMDAASNDAARTIFNLTGTDFVAPQHSLGAMGALSTLISIQAMLLVLLACYIYSSPTWTNTLDAFAMLRIGALLNSSVDLPPLGHVTKDELSRLGNLDGLIGTVPGTGFPPDEDLELAAMPSSSNTSRGIFGPTHQYDIIRPTSPASTVSSSLDLPAEQPQAQLPSQDSTTGMTTSELSSYLQGGGLGSPSVSSVASSVRSASPPPPYLPAGEDQSPHLPYQLSLGAPGVITRAFWRRNRPQ</sequence>
<dbReference type="EMBL" id="WIGM01000170">
    <property type="protein sequence ID" value="KAF6835852.1"/>
    <property type="molecule type" value="Genomic_DNA"/>
</dbReference>
<feature type="compositionally biased region" description="Polar residues" evidence="1">
    <location>
        <begin position="698"/>
        <end position="707"/>
    </location>
</feature>
<feature type="transmembrane region" description="Helical" evidence="2">
    <location>
        <begin position="78"/>
        <end position="106"/>
    </location>
</feature>
<feature type="transmembrane region" description="Helical" evidence="2">
    <location>
        <begin position="143"/>
        <end position="160"/>
    </location>
</feature>
<evidence type="ECO:0000256" key="2">
    <source>
        <dbReference type="SAM" id="Phobius"/>
    </source>
</evidence>
<organism evidence="3 4">
    <name type="scientific">Colletotrichum musicola</name>
    <dbReference type="NCBI Taxonomy" id="2175873"/>
    <lineage>
        <taxon>Eukaryota</taxon>
        <taxon>Fungi</taxon>
        <taxon>Dikarya</taxon>
        <taxon>Ascomycota</taxon>
        <taxon>Pezizomycotina</taxon>
        <taxon>Sordariomycetes</taxon>
        <taxon>Hypocreomycetidae</taxon>
        <taxon>Glomerellales</taxon>
        <taxon>Glomerellaceae</taxon>
        <taxon>Colletotrichum</taxon>
        <taxon>Colletotrichum orchidearum species complex</taxon>
    </lineage>
</organism>
<name>A0A8H6KQK4_9PEZI</name>
<evidence type="ECO:0000313" key="4">
    <source>
        <dbReference type="Proteomes" id="UP000639643"/>
    </source>
</evidence>
<reference evidence="3" key="1">
    <citation type="journal article" date="2020" name="Phytopathology">
        <title>Genome Sequence Resources of Colletotrichum truncatum, C. plurivorum, C. musicola, and C. sojae: Four Species Pathogenic to Soybean (Glycine max).</title>
        <authorList>
            <person name="Rogerio F."/>
            <person name="Boufleur T.R."/>
            <person name="Ciampi-Guillardi M."/>
            <person name="Sukno S.A."/>
            <person name="Thon M.R."/>
            <person name="Massola Junior N.S."/>
            <person name="Baroncelli R."/>
        </authorList>
    </citation>
    <scope>NUCLEOTIDE SEQUENCE</scope>
    <source>
        <strain evidence="3">LFN0074</strain>
    </source>
</reference>
<dbReference type="AlphaFoldDB" id="A0A8H6KQK4"/>
<protein>
    <recommendedName>
        <fullName evidence="5">Transmembrane protein</fullName>
    </recommendedName>
</protein>
<evidence type="ECO:0008006" key="5">
    <source>
        <dbReference type="Google" id="ProtNLM"/>
    </source>
</evidence>
<feature type="compositionally biased region" description="Polar residues" evidence="1">
    <location>
        <begin position="714"/>
        <end position="729"/>
    </location>
</feature>
<keyword evidence="2" id="KW-0812">Transmembrane</keyword>
<feature type="transmembrane region" description="Helical" evidence="2">
    <location>
        <begin position="35"/>
        <end position="58"/>
    </location>
</feature>
<dbReference type="Proteomes" id="UP000639643">
    <property type="component" value="Unassembled WGS sequence"/>
</dbReference>
<feature type="region of interest" description="Disordered" evidence="1">
    <location>
        <begin position="1"/>
        <end position="21"/>
    </location>
</feature>
<feature type="compositionally biased region" description="Low complexity" evidence="1">
    <location>
        <begin position="743"/>
        <end position="756"/>
    </location>
</feature>
<keyword evidence="2" id="KW-1133">Transmembrane helix</keyword>
<evidence type="ECO:0000313" key="3">
    <source>
        <dbReference type="EMBL" id="KAF6835852.1"/>
    </source>
</evidence>
<accession>A0A8H6KQK4</accession>
<proteinExistence type="predicted"/>
<evidence type="ECO:0000256" key="1">
    <source>
        <dbReference type="SAM" id="MobiDB-lite"/>
    </source>
</evidence>
<keyword evidence="4" id="KW-1185">Reference proteome</keyword>
<dbReference type="OrthoDB" id="5381672at2759"/>
<comment type="caution">
    <text evidence="3">The sequence shown here is derived from an EMBL/GenBank/DDBJ whole genome shotgun (WGS) entry which is preliminary data.</text>
</comment>
<keyword evidence="2" id="KW-0472">Membrane</keyword>
<feature type="region of interest" description="Disordered" evidence="1">
    <location>
        <begin position="695"/>
        <end position="777"/>
    </location>
</feature>
<gene>
    <name evidence="3" type="ORF">CMUS01_05633</name>
</gene>